<dbReference type="InterPro" id="IPR050498">
    <property type="entry name" value="Ycf3"/>
</dbReference>
<dbReference type="InterPro" id="IPR011990">
    <property type="entry name" value="TPR-like_helical_dom_sf"/>
</dbReference>
<dbReference type="Pfam" id="PF13424">
    <property type="entry name" value="TPR_12"/>
    <property type="match status" value="1"/>
</dbReference>
<keyword evidence="1" id="KW-0677">Repeat</keyword>
<dbReference type="PANTHER" id="PTHR44858:SF1">
    <property type="entry name" value="UDP-N-ACETYLGLUCOSAMINE--PEPTIDE N-ACETYLGLUCOSAMINYLTRANSFERASE SPINDLY-RELATED"/>
    <property type="match status" value="1"/>
</dbReference>
<evidence type="ECO:0000313" key="4">
    <source>
        <dbReference type="EMBL" id="AGA66191.1"/>
    </source>
</evidence>
<dbReference type="PANTHER" id="PTHR44858">
    <property type="entry name" value="TETRATRICOPEPTIDE REPEAT PROTEIN 6"/>
    <property type="match status" value="1"/>
</dbReference>
<evidence type="ECO:0000256" key="3">
    <source>
        <dbReference type="PROSITE-ProRule" id="PRU00339"/>
    </source>
</evidence>
<dbReference type="EMBL" id="CP002873">
    <property type="protein sequence ID" value="AGA66191.1"/>
    <property type="molecule type" value="Genomic_DNA"/>
</dbReference>
<gene>
    <name evidence="4" type="ORF">BPP43_04595</name>
</gene>
<feature type="repeat" description="TPR" evidence="3">
    <location>
        <begin position="88"/>
        <end position="121"/>
    </location>
</feature>
<organism evidence="4 5">
    <name type="scientific">Brachyspira pilosicoli P43/6/78</name>
    <dbReference type="NCBI Taxonomy" id="1042417"/>
    <lineage>
        <taxon>Bacteria</taxon>
        <taxon>Pseudomonadati</taxon>
        <taxon>Spirochaetota</taxon>
        <taxon>Spirochaetia</taxon>
        <taxon>Brachyspirales</taxon>
        <taxon>Brachyspiraceae</taxon>
        <taxon>Brachyspira</taxon>
    </lineage>
</organism>
<dbReference type="AlphaFoldDB" id="A0A3B6VJU0"/>
<dbReference type="Gene3D" id="1.25.40.10">
    <property type="entry name" value="Tetratricopeptide repeat domain"/>
    <property type="match status" value="3"/>
</dbReference>
<feature type="repeat" description="TPR" evidence="3">
    <location>
        <begin position="154"/>
        <end position="187"/>
    </location>
</feature>
<feature type="repeat" description="TPR" evidence="3">
    <location>
        <begin position="188"/>
        <end position="221"/>
    </location>
</feature>
<dbReference type="Pfam" id="PF13181">
    <property type="entry name" value="TPR_8"/>
    <property type="match status" value="1"/>
</dbReference>
<keyword evidence="5" id="KW-1185">Reference proteome</keyword>
<evidence type="ECO:0000256" key="1">
    <source>
        <dbReference type="ARBA" id="ARBA00022737"/>
    </source>
</evidence>
<dbReference type="PROSITE" id="PS50005">
    <property type="entry name" value="TPR"/>
    <property type="match status" value="4"/>
</dbReference>
<dbReference type="KEGG" id="bpip:BPP43_04595"/>
<reference evidence="4 5" key="1">
    <citation type="journal article" date="2013" name="Genome Announc.">
        <title>Complete Genome Sequence of the Porcine Strain Brachyspira pilosicoli P43/6/78(T.).</title>
        <authorList>
            <person name="Lin C."/>
            <person name="den Bakker H.C."/>
            <person name="Suzuki H."/>
            <person name="Lefebure T."/>
            <person name="Ponnala L."/>
            <person name="Sun Q."/>
            <person name="Stanhope M.J."/>
            <person name="Wiedmann M."/>
            <person name="Duhamel G.E."/>
        </authorList>
    </citation>
    <scope>NUCLEOTIDE SEQUENCE [LARGE SCALE GENOMIC DNA]</scope>
    <source>
        <strain evidence="4 5">P43/6/78</strain>
    </source>
</reference>
<dbReference type="SMART" id="SM00028">
    <property type="entry name" value="TPR"/>
    <property type="match status" value="7"/>
</dbReference>
<keyword evidence="2 3" id="KW-0802">TPR repeat</keyword>
<protein>
    <submittedName>
        <fullName evidence="4">TPR domain-containing protein</fullName>
    </submittedName>
</protein>
<name>A0A3B6VJU0_BRAPL</name>
<dbReference type="InterPro" id="IPR019734">
    <property type="entry name" value="TPR_rpt"/>
</dbReference>
<dbReference type="RefSeq" id="WP_015274276.1">
    <property type="nucleotide sequence ID" value="NC_019908.1"/>
</dbReference>
<evidence type="ECO:0000256" key="2">
    <source>
        <dbReference type="ARBA" id="ARBA00022803"/>
    </source>
</evidence>
<dbReference type="PROSITE" id="PS50293">
    <property type="entry name" value="TPR_REGION"/>
    <property type="match status" value="1"/>
</dbReference>
<evidence type="ECO:0000313" key="5">
    <source>
        <dbReference type="Proteomes" id="UP000010793"/>
    </source>
</evidence>
<dbReference type="SUPFAM" id="SSF48452">
    <property type="entry name" value="TPR-like"/>
    <property type="match status" value="1"/>
</dbReference>
<dbReference type="Proteomes" id="UP000010793">
    <property type="component" value="Chromosome"/>
</dbReference>
<feature type="repeat" description="TPR" evidence="3">
    <location>
        <begin position="54"/>
        <end position="87"/>
    </location>
</feature>
<dbReference type="Pfam" id="PF00515">
    <property type="entry name" value="TPR_1"/>
    <property type="match status" value="1"/>
</dbReference>
<proteinExistence type="predicted"/>
<accession>A0A3B6VJU0</accession>
<sequence length="686" mass="81411">MTVKDKIDSWFIQARLYFGLTKYASALRLYDKIIEYFYTYSGDLDNNYKEIYFARAYYKKALTLYYLNQYEKSIEFYDKAISVNPLYEKAFINKGIILAKLNAYDDALSSFNMAIEINDKSEISYFNIGIIYSKLERYQDALDYFNIAGKLGYEYAYLNVAIMLEKLGEIDNALKMYDKAIESNQYLEIVYLNKGNCLNRINKYKEAIEYFDKAIDILKSKEIKNTNKSDIDDSDMIEYNYIDDNSICERVYFSKANSLISLKEYDKALDILISVDKYKSVNIFNIISKFIYFIDIDKLINIILSQESFWIKEKEEYFYFVTRDIADKNKLKRLWILQYILLYLISVKDYDNIEEISHYTSIEVFDEMAFDKRYDKTEEANLKNYNSYLKKNKFRMTSVKNANDPKEGKVLMQLLRDNSLNVKHSKVSNFIALQTSFSRCKDSLTMYRLYGKNDNKEGTGCCLVFNKSFFDTSFNNINSSILFSFSYNKENNSYIESYEENTLPLYYVLYYNYRKNEIIFNPSESDYNSLIIDLNKNYHTLWNEGNDFYDKLKNKIGYIFNNIFDIIKSFNSEELEYSCQLLMNIQYLIKDSSFVEEQEMRIIQLLEYGSNPLHIDDNMKRSYKNYLYLFDNKALKEVILAPKVKDADFLVEKYNDRLAKATNIYNSETIKNKYRINVYVSSAPIS</sequence>